<reference evidence="2 3" key="1">
    <citation type="journal article" date="2012" name="J. Bacteriol.">
        <title>Genome sequence of the cycloprodigiosin-producing bacterial strain Pseudoalteromonas rubra ATCC 29570(T).</title>
        <authorList>
            <person name="Xie B.B."/>
            <person name="Shu Y.L."/>
            <person name="Qin Q.L."/>
            <person name="Rong J.C."/>
            <person name="Zhang X.Y."/>
            <person name="Chen X.L."/>
            <person name="Zhou B.C."/>
            <person name="Zhang Y.Z."/>
        </authorList>
    </citation>
    <scope>NUCLEOTIDE SEQUENCE [LARGE SCALE GENOMIC DNA]</scope>
    <source>
        <strain evidence="2 3">DSM 6842</strain>
    </source>
</reference>
<evidence type="ECO:0000256" key="1">
    <source>
        <dbReference type="SAM" id="Phobius"/>
    </source>
</evidence>
<evidence type="ECO:0000313" key="3">
    <source>
        <dbReference type="Proteomes" id="UP000016480"/>
    </source>
</evidence>
<proteinExistence type="predicted"/>
<protein>
    <submittedName>
        <fullName evidence="2">Uncharacterized protein</fullName>
    </submittedName>
</protein>
<keyword evidence="1" id="KW-0472">Membrane</keyword>
<keyword evidence="1" id="KW-1133">Transmembrane helix</keyword>
<organism evidence="2 3">
    <name type="scientific">Pseudoalteromonas rubra</name>
    <dbReference type="NCBI Taxonomy" id="43658"/>
    <lineage>
        <taxon>Bacteria</taxon>
        <taxon>Pseudomonadati</taxon>
        <taxon>Pseudomonadota</taxon>
        <taxon>Gammaproteobacteria</taxon>
        <taxon>Alteromonadales</taxon>
        <taxon>Pseudoalteromonadaceae</taxon>
        <taxon>Pseudoalteromonas</taxon>
    </lineage>
</organism>
<dbReference type="EMBL" id="AHCD03000036">
    <property type="protein sequence ID" value="KAF7785451.1"/>
    <property type="molecule type" value="Genomic_DNA"/>
</dbReference>
<evidence type="ECO:0000313" key="2">
    <source>
        <dbReference type="EMBL" id="KAF7785451.1"/>
    </source>
</evidence>
<dbReference type="Proteomes" id="UP000016480">
    <property type="component" value="Unassembled WGS sequence"/>
</dbReference>
<gene>
    <name evidence="2" type="ORF">PRUB_a4107</name>
</gene>
<name>A0A8T0C5X9_9GAMM</name>
<keyword evidence="1" id="KW-0812">Transmembrane</keyword>
<comment type="caution">
    <text evidence="2">The sequence shown here is derived from an EMBL/GenBank/DDBJ whole genome shotgun (WGS) entry which is preliminary data.</text>
</comment>
<sequence length="48" mass="5661">MWIVWFLKSCVLVKLTLVKKIYQKTQKMHFFISGGVIFVSSGLTPYFF</sequence>
<feature type="transmembrane region" description="Helical" evidence="1">
    <location>
        <begin position="28"/>
        <end position="47"/>
    </location>
</feature>
<dbReference type="AlphaFoldDB" id="A0A8T0C5X9"/>
<accession>A0A8T0C5X9</accession>